<evidence type="ECO:0000259" key="3">
    <source>
        <dbReference type="PROSITE" id="PS50893"/>
    </source>
</evidence>
<dbReference type="InterPro" id="IPR027417">
    <property type="entry name" value="P-loop_NTPase"/>
</dbReference>
<organism evidence="4 5">
    <name type="scientific">Pendulispora brunnea</name>
    <dbReference type="NCBI Taxonomy" id="2905690"/>
    <lineage>
        <taxon>Bacteria</taxon>
        <taxon>Pseudomonadati</taxon>
        <taxon>Myxococcota</taxon>
        <taxon>Myxococcia</taxon>
        <taxon>Myxococcales</taxon>
        <taxon>Sorangiineae</taxon>
        <taxon>Pendulisporaceae</taxon>
        <taxon>Pendulispora</taxon>
    </lineage>
</organism>
<dbReference type="EMBL" id="CP089982">
    <property type="protein sequence ID" value="WXA92408.1"/>
    <property type="molecule type" value="Genomic_DNA"/>
</dbReference>
<keyword evidence="1" id="KW-0547">Nucleotide-binding</keyword>
<proteinExistence type="predicted"/>
<dbReference type="InterPro" id="IPR003593">
    <property type="entry name" value="AAA+_ATPase"/>
</dbReference>
<dbReference type="RefSeq" id="WP_394843011.1">
    <property type="nucleotide sequence ID" value="NZ_CP089982.1"/>
</dbReference>
<feature type="domain" description="ABC transporter" evidence="3">
    <location>
        <begin position="5"/>
        <end position="234"/>
    </location>
</feature>
<name>A0ABZ2K4X6_9BACT</name>
<dbReference type="CDD" id="cd03230">
    <property type="entry name" value="ABC_DR_subfamily_A"/>
    <property type="match status" value="1"/>
</dbReference>
<dbReference type="SUPFAM" id="SSF52540">
    <property type="entry name" value="P-loop containing nucleoside triphosphate hydrolases"/>
    <property type="match status" value="1"/>
</dbReference>
<dbReference type="PANTHER" id="PTHR43038">
    <property type="entry name" value="ATP-BINDING CASSETTE, SUB-FAMILY H, MEMBER 1"/>
    <property type="match status" value="1"/>
</dbReference>
<dbReference type="Pfam" id="PF00005">
    <property type="entry name" value="ABC_tran"/>
    <property type="match status" value="1"/>
</dbReference>
<dbReference type="PROSITE" id="PS50893">
    <property type="entry name" value="ABC_TRANSPORTER_2"/>
    <property type="match status" value="1"/>
</dbReference>
<evidence type="ECO:0000256" key="2">
    <source>
        <dbReference type="ARBA" id="ARBA00022840"/>
    </source>
</evidence>
<keyword evidence="5" id="KW-1185">Reference proteome</keyword>
<dbReference type="Gene3D" id="3.40.50.300">
    <property type="entry name" value="P-loop containing nucleotide triphosphate hydrolases"/>
    <property type="match status" value="1"/>
</dbReference>
<dbReference type="InterPro" id="IPR003439">
    <property type="entry name" value="ABC_transporter-like_ATP-bd"/>
</dbReference>
<evidence type="ECO:0000313" key="5">
    <source>
        <dbReference type="Proteomes" id="UP001379533"/>
    </source>
</evidence>
<evidence type="ECO:0000256" key="1">
    <source>
        <dbReference type="ARBA" id="ARBA00022741"/>
    </source>
</evidence>
<accession>A0ABZ2K4X6</accession>
<sequence length="306" mass="33164">MTPLLEARDVTKSFGATRALSGASLALREGELLGLVGADGAGKTSLIRALVKLVAIDGGTVTVGGATWDEAGRDARESLGYMPQQYSLYPDLSVDENLTFFARLFGLERHVFEERREQLLTMTLLDRARDRPAGKLSGGMYKKLAVACALLHRPRALVLDEPTNGVDPVSRRELWALLYEFVGQGMGVLLATPYMDEAARCGRVVLLSHGVVLAEGAPAELVASLEHPVIELDVDEASRQRVLALLEGHSGVLAVTPAGEHVRAVLRKAHESDVRRALAEMGARVADARPDFEDLYLTLVDHDARH</sequence>
<keyword evidence="2 4" id="KW-0067">ATP-binding</keyword>
<protein>
    <submittedName>
        <fullName evidence="4">ABC transporter ATP-binding protein</fullName>
    </submittedName>
</protein>
<dbReference type="Proteomes" id="UP001379533">
    <property type="component" value="Chromosome"/>
</dbReference>
<reference evidence="4 5" key="1">
    <citation type="submission" date="2021-12" db="EMBL/GenBank/DDBJ databases">
        <title>Discovery of the Pendulisporaceae a myxobacterial family with distinct sporulation behavior and unique specialized metabolism.</title>
        <authorList>
            <person name="Garcia R."/>
            <person name="Popoff A."/>
            <person name="Bader C.D."/>
            <person name="Loehr J."/>
            <person name="Walesch S."/>
            <person name="Walt C."/>
            <person name="Boldt J."/>
            <person name="Bunk B."/>
            <person name="Haeckl F.J.F.P.J."/>
            <person name="Gunesch A.P."/>
            <person name="Birkelbach J."/>
            <person name="Nuebel U."/>
            <person name="Pietschmann T."/>
            <person name="Bach T."/>
            <person name="Mueller R."/>
        </authorList>
    </citation>
    <scope>NUCLEOTIDE SEQUENCE [LARGE SCALE GENOMIC DNA]</scope>
    <source>
        <strain evidence="4 5">MSr12523</strain>
    </source>
</reference>
<gene>
    <name evidence="4" type="ORF">LZC95_38900</name>
</gene>
<dbReference type="GO" id="GO:0005524">
    <property type="term" value="F:ATP binding"/>
    <property type="evidence" value="ECO:0007669"/>
    <property type="project" value="UniProtKB-KW"/>
</dbReference>
<dbReference type="SMART" id="SM00382">
    <property type="entry name" value="AAA"/>
    <property type="match status" value="1"/>
</dbReference>
<dbReference type="PANTHER" id="PTHR43038:SF3">
    <property type="entry name" value="ABC TRANSPORTER G FAMILY MEMBER 20 ISOFORM X1"/>
    <property type="match status" value="1"/>
</dbReference>
<evidence type="ECO:0000313" key="4">
    <source>
        <dbReference type="EMBL" id="WXA92408.1"/>
    </source>
</evidence>